<proteinExistence type="predicted"/>
<protein>
    <submittedName>
        <fullName evidence="1">Uncharacterized protein</fullName>
    </submittedName>
</protein>
<gene>
    <name evidence="1" type="ORF">V6N12_060008</name>
</gene>
<dbReference type="Gene3D" id="1.20.1440.340">
    <property type="match status" value="1"/>
</dbReference>
<evidence type="ECO:0000313" key="2">
    <source>
        <dbReference type="Proteomes" id="UP001472677"/>
    </source>
</evidence>
<sequence length="161" mass="18231">MSQTPSDKNNNRRNSLESFEAGPSIKLIMARPTLLSPKRIPHCMAKLKLIEEEKLKKLGDLMNESHCSCSALYECRNRSRGRSYGSGILKRLCAVERGNCRLMDGFHNRVFIAKKNEGADLDVKVSGTRLVKKLSAVKGTRTFKEETYATARYKKEYWGGN</sequence>
<dbReference type="EMBL" id="JBBPBM010000036">
    <property type="protein sequence ID" value="KAK8529221.1"/>
    <property type="molecule type" value="Genomic_DNA"/>
</dbReference>
<organism evidence="1 2">
    <name type="scientific">Hibiscus sabdariffa</name>
    <name type="common">roselle</name>
    <dbReference type="NCBI Taxonomy" id="183260"/>
    <lineage>
        <taxon>Eukaryota</taxon>
        <taxon>Viridiplantae</taxon>
        <taxon>Streptophyta</taxon>
        <taxon>Embryophyta</taxon>
        <taxon>Tracheophyta</taxon>
        <taxon>Spermatophyta</taxon>
        <taxon>Magnoliopsida</taxon>
        <taxon>eudicotyledons</taxon>
        <taxon>Gunneridae</taxon>
        <taxon>Pentapetalae</taxon>
        <taxon>rosids</taxon>
        <taxon>malvids</taxon>
        <taxon>Malvales</taxon>
        <taxon>Malvaceae</taxon>
        <taxon>Malvoideae</taxon>
        <taxon>Hibiscus</taxon>
    </lineage>
</organism>
<reference evidence="1 2" key="1">
    <citation type="journal article" date="2024" name="G3 (Bethesda)">
        <title>Genome assembly of Hibiscus sabdariffa L. provides insights into metabolisms of medicinal natural products.</title>
        <authorList>
            <person name="Kim T."/>
        </authorList>
    </citation>
    <scope>NUCLEOTIDE SEQUENCE [LARGE SCALE GENOMIC DNA]</scope>
    <source>
        <strain evidence="1">TK-2024</strain>
        <tissue evidence="1">Old leaves</tissue>
    </source>
</reference>
<evidence type="ECO:0000313" key="1">
    <source>
        <dbReference type="EMBL" id="KAK8529221.1"/>
    </source>
</evidence>
<keyword evidence="2" id="KW-1185">Reference proteome</keyword>
<dbReference type="Proteomes" id="UP001472677">
    <property type="component" value="Unassembled WGS sequence"/>
</dbReference>
<comment type="caution">
    <text evidence="1">The sequence shown here is derived from an EMBL/GenBank/DDBJ whole genome shotgun (WGS) entry which is preliminary data.</text>
</comment>
<dbReference type="InterPro" id="IPR036554">
    <property type="entry name" value="GHMP_kinase_C_sf"/>
</dbReference>
<name>A0ABR2D366_9ROSI</name>
<accession>A0ABR2D366</accession>
<dbReference type="SUPFAM" id="SSF55060">
    <property type="entry name" value="GHMP Kinase, C-terminal domain"/>
    <property type="match status" value="1"/>
</dbReference>